<accession>A0A7C2BFC6</accession>
<dbReference type="SUPFAM" id="SSF50486">
    <property type="entry name" value="FMT C-terminal domain-like"/>
    <property type="match status" value="1"/>
</dbReference>
<dbReference type="NCBIfam" id="TIGR00567">
    <property type="entry name" value="3mg"/>
    <property type="match status" value="1"/>
</dbReference>
<evidence type="ECO:0000256" key="3">
    <source>
        <dbReference type="ARBA" id="ARBA00022801"/>
    </source>
</evidence>
<dbReference type="GO" id="GO:0006284">
    <property type="term" value="P:base-excision repair"/>
    <property type="evidence" value="ECO:0007669"/>
    <property type="project" value="InterPro"/>
</dbReference>
<comment type="similarity">
    <text evidence="1 5">Belongs to the DNA glycosylase MPG family.</text>
</comment>
<gene>
    <name evidence="6" type="ORF">ENP47_07695</name>
</gene>
<organism evidence="6">
    <name type="scientific">Thermomicrobium roseum</name>
    <dbReference type="NCBI Taxonomy" id="500"/>
    <lineage>
        <taxon>Bacteria</taxon>
        <taxon>Pseudomonadati</taxon>
        <taxon>Thermomicrobiota</taxon>
        <taxon>Thermomicrobia</taxon>
        <taxon>Thermomicrobiales</taxon>
        <taxon>Thermomicrobiaceae</taxon>
        <taxon>Thermomicrobium</taxon>
    </lineage>
</organism>
<dbReference type="PANTHER" id="PTHR10429:SF0">
    <property type="entry name" value="DNA-3-METHYLADENINE GLYCOSYLASE"/>
    <property type="match status" value="1"/>
</dbReference>
<dbReference type="NCBIfam" id="NF002003">
    <property type="entry name" value="PRK00802.1-3"/>
    <property type="match status" value="1"/>
</dbReference>
<protein>
    <recommendedName>
        <fullName evidence="5">Putative 3-methyladenine DNA glycosylase</fullName>
        <ecNumber evidence="5">3.2.2.-</ecNumber>
    </recommendedName>
</protein>
<dbReference type="Pfam" id="PF02245">
    <property type="entry name" value="Pur_DNA_glyco"/>
    <property type="match status" value="1"/>
</dbReference>
<dbReference type="Gene3D" id="3.10.300.10">
    <property type="entry name" value="Methylpurine-DNA glycosylase (MPG)"/>
    <property type="match status" value="1"/>
</dbReference>
<dbReference type="CDD" id="cd00540">
    <property type="entry name" value="AAG"/>
    <property type="match status" value="1"/>
</dbReference>
<proteinExistence type="inferred from homology"/>
<name>A0A7C2BFC6_THERO</name>
<reference evidence="6" key="1">
    <citation type="journal article" date="2020" name="mSystems">
        <title>Genome- and Community-Level Interaction Insights into Carbon Utilization and Element Cycling Functions of Hydrothermarchaeota in Hydrothermal Sediment.</title>
        <authorList>
            <person name="Zhou Z."/>
            <person name="Liu Y."/>
            <person name="Xu W."/>
            <person name="Pan J."/>
            <person name="Luo Z.H."/>
            <person name="Li M."/>
        </authorList>
    </citation>
    <scope>NUCLEOTIDE SEQUENCE [LARGE SCALE GENOMIC DNA]</scope>
    <source>
        <strain evidence="6">SpSt-222</strain>
    </source>
</reference>
<dbReference type="GO" id="GO:0003905">
    <property type="term" value="F:alkylbase DNA N-glycosylase activity"/>
    <property type="evidence" value="ECO:0007669"/>
    <property type="project" value="InterPro"/>
</dbReference>
<evidence type="ECO:0000256" key="2">
    <source>
        <dbReference type="ARBA" id="ARBA00022763"/>
    </source>
</evidence>
<dbReference type="EMBL" id="DSJL01000011">
    <property type="protein sequence ID" value="HEF65465.1"/>
    <property type="molecule type" value="Genomic_DNA"/>
</dbReference>
<dbReference type="InterPro" id="IPR011034">
    <property type="entry name" value="Formyl_transferase-like_C_sf"/>
</dbReference>
<comment type="caution">
    <text evidence="6">The sequence shown here is derived from an EMBL/GenBank/DDBJ whole genome shotgun (WGS) entry which is preliminary data.</text>
</comment>
<sequence>MSQRTNMLASLQLDPALALPREWYARPAVEVARELLGAILVSVVEGELVAGELVEVEAYGGPEDPASHAARYRNGPVRVMWGPPGHAYVYRAYGMYPCCNVVTEPESQAGAVLLRAAAPLVGIETMRARRLRQHRTARELAPVRLASGPGALAIAFGITLAHNGLPLDGPPLWIQPGRQVAEVTCTTRIGISRGTSLLWRFLVPGHPSVSGARNDRGCTVD</sequence>
<dbReference type="GO" id="GO:0003677">
    <property type="term" value="F:DNA binding"/>
    <property type="evidence" value="ECO:0007669"/>
    <property type="project" value="InterPro"/>
</dbReference>
<dbReference type="HAMAP" id="MF_00527">
    <property type="entry name" value="3MGH"/>
    <property type="match status" value="1"/>
</dbReference>
<dbReference type="InterPro" id="IPR036995">
    <property type="entry name" value="MPG_sf"/>
</dbReference>
<keyword evidence="4 5" id="KW-0234">DNA repair</keyword>
<keyword evidence="2 5" id="KW-0227">DNA damage</keyword>
<keyword evidence="3 5" id="KW-0378">Hydrolase</keyword>
<dbReference type="InterPro" id="IPR003180">
    <property type="entry name" value="MPG"/>
</dbReference>
<dbReference type="EC" id="3.2.2.-" evidence="5"/>
<keyword evidence="6" id="KW-0326">Glycosidase</keyword>
<dbReference type="AlphaFoldDB" id="A0A7C2BFC6"/>
<dbReference type="PANTHER" id="PTHR10429">
    <property type="entry name" value="DNA-3-METHYLADENINE GLYCOSYLASE"/>
    <property type="match status" value="1"/>
</dbReference>
<evidence type="ECO:0000256" key="4">
    <source>
        <dbReference type="ARBA" id="ARBA00023204"/>
    </source>
</evidence>
<evidence type="ECO:0000256" key="1">
    <source>
        <dbReference type="ARBA" id="ARBA00009232"/>
    </source>
</evidence>
<evidence type="ECO:0000256" key="5">
    <source>
        <dbReference type="HAMAP-Rule" id="MF_00527"/>
    </source>
</evidence>
<evidence type="ECO:0000313" key="6">
    <source>
        <dbReference type="EMBL" id="HEF65465.1"/>
    </source>
</evidence>